<proteinExistence type="inferred from homology"/>
<dbReference type="OrthoDB" id="1939212at2759"/>
<comment type="domain">
    <text evidence="2">The jas domain is required for interaction with COI1.</text>
</comment>
<dbReference type="Pfam" id="PF09425">
    <property type="entry name" value="Jas_motif"/>
    <property type="match status" value="1"/>
</dbReference>
<dbReference type="GO" id="GO:2000022">
    <property type="term" value="P:regulation of jasmonic acid mediated signaling pathway"/>
    <property type="evidence" value="ECO:0007669"/>
    <property type="project" value="UniProtKB-UniRule"/>
</dbReference>
<dbReference type="PANTHER" id="PTHR33077">
    <property type="entry name" value="PROTEIN TIFY 4A-RELATED-RELATED"/>
    <property type="match status" value="1"/>
</dbReference>
<dbReference type="SMART" id="SM00979">
    <property type="entry name" value="TIFY"/>
    <property type="match status" value="1"/>
</dbReference>
<gene>
    <name evidence="4" type="ORF">EPI10_001171</name>
</gene>
<dbReference type="InterPro" id="IPR010399">
    <property type="entry name" value="Tify_dom"/>
</dbReference>
<dbReference type="InterPro" id="IPR018467">
    <property type="entry name" value="CCT_CS"/>
</dbReference>
<dbReference type="AlphaFoldDB" id="A0A5B6VA35"/>
<dbReference type="PANTHER" id="PTHR33077:SF90">
    <property type="entry name" value="PROTEIN TIFY 7"/>
    <property type="match status" value="1"/>
</dbReference>
<keyword evidence="2" id="KW-1184">Jasmonic acid signaling pathway</keyword>
<evidence type="ECO:0000313" key="4">
    <source>
        <dbReference type="EMBL" id="KAA3466048.1"/>
    </source>
</evidence>
<feature type="domain" description="Tify" evidence="3">
    <location>
        <begin position="198"/>
        <end position="233"/>
    </location>
</feature>
<comment type="caution">
    <text evidence="4">The sequence shown here is derived from an EMBL/GenBank/DDBJ whole genome shotgun (WGS) entry which is preliminary data.</text>
</comment>
<comment type="similarity">
    <text evidence="1 2">Belongs to the TIFY/JAZ family.</text>
</comment>
<protein>
    <recommendedName>
        <fullName evidence="2">Protein TIFY</fullName>
    </recommendedName>
    <alternativeName>
        <fullName evidence="2">Jasmonate ZIM domain-containing protein</fullName>
    </alternativeName>
</protein>
<keyword evidence="5" id="KW-1185">Reference proteome</keyword>
<dbReference type="PROSITE" id="PS51320">
    <property type="entry name" value="TIFY"/>
    <property type="match status" value="1"/>
</dbReference>
<dbReference type="GO" id="GO:0005634">
    <property type="term" value="C:nucleus"/>
    <property type="evidence" value="ECO:0007669"/>
    <property type="project" value="UniProtKB-SubCell"/>
</dbReference>
<dbReference type="EMBL" id="SMMG02000007">
    <property type="protein sequence ID" value="KAA3466048.1"/>
    <property type="molecule type" value="Genomic_DNA"/>
</dbReference>
<dbReference type="Proteomes" id="UP000325315">
    <property type="component" value="Unassembled WGS sequence"/>
</dbReference>
<evidence type="ECO:0000313" key="5">
    <source>
        <dbReference type="Proteomes" id="UP000325315"/>
    </source>
</evidence>
<dbReference type="GO" id="GO:0009611">
    <property type="term" value="P:response to wounding"/>
    <property type="evidence" value="ECO:0007669"/>
    <property type="project" value="UniProtKB-UniRule"/>
</dbReference>
<reference evidence="5" key="1">
    <citation type="journal article" date="2019" name="Plant Biotechnol. J.">
        <title>Genome sequencing of the Australian wild diploid species Gossypium australe highlights disease resistance and delayed gland morphogenesis.</title>
        <authorList>
            <person name="Cai Y."/>
            <person name="Cai X."/>
            <person name="Wang Q."/>
            <person name="Wang P."/>
            <person name="Zhang Y."/>
            <person name="Cai C."/>
            <person name="Xu Y."/>
            <person name="Wang K."/>
            <person name="Zhou Z."/>
            <person name="Wang C."/>
            <person name="Geng S."/>
            <person name="Li B."/>
            <person name="Dong Q."/>
            <person name="Hou Y."/>
            <person name="Wang H."/>
            <person name="Ai P."/>
            <person name="Liu Z."/>
            <person name="Yi F."/>
            <person name="Sun M."/>
            <person name="An G."/>
            <person name="Cheng J."/>
            <person name="Zhang Y."/>
            <person name="Shi Q."/>
            <person name="Xie Y."/>
            <person name="Shi X."/>
            <person name="Chang Y."/>
            <person name="Huang F."/>
            <person name="Chen Y."/>
            <person name="Hong S."/>
            <person name="Mi L."/>
            <person name="Sun Q."/>
            <person name="Zhang L."/>
            <person name="Zhou B."/>
            <person name="Peng R."/>
            <person name="Zhang X."/>
            <person name="Liu F."/>
        </authorList>
    </citation>
    <scope>NUCLEOTIDE SEQUENCE [LARGE SCALE GENOMIC DNA]</scope>
    <source>
        <strain evidence="5">cv. PA1801</strain>
    </source>
</reference>
<comment type="subcellular location">
    <subcellularLocation>
        <location evidence="2">Nucleus</location>
    </subcellularLocation>
</comment>
<name>A0A5B6VA35_9ROSI</name>
<evidence type="ECO:0000256" key="2">
    <source>
        <dbReference type="RuleBase" id="RU369065"/>
    </source>
</evidence>
<keyword evidence="2" id="KW-0539">Nucleus</keyword>
<comment type="function">
    <text evidence="2">Repressor of jasmonate responses.</text>
</comment>
<evidence type="ECO:0000259" key="3">
    <source>
        <dbReference type="PROSITE" id="PS51320"/>
    </source>
</evidence>
<organism evidence="4 5">
    <name type="scientific">Gossypium australe</name>
    <dbReference type="NCBI Taxonomy" id="47621"/>
    <lineage>
        <taxon>Eukaryota</taxon>
        <taxon>Viridiplantae</taxon>
        <taxon>Streptophyta</taxon>
        <taxon>Embryophyta</taxon>
        <taxon>Tracheophyta</taxon>
        <taxon>Spermatophyta</taxon>
        <taxon>Magnoliopsida</taxon>
        <taxon>eudicotyledons</taxon>
        <taxon>Gunneridae</taxon>
        <taxon>Pentapetalae</taxon>
        <taxon>rosids</taxon>
        <taxon>malvids</taxon>
        <taxon>Malvales</taxon>
        <taxon>Malvaceae</taxon>
        <taxon>Malvoideae</taxon>
        <taxon>Gossypium</taxon>
    </lineage>
</organism>
<dbReference type="GO" id="GO:0031347">
    <property type="term" value="P:regulation of defense response"/>
    <property type="evidence" value="ECO:0007669"/>
    <property type="project" value="UniProtKB-UniRule"/>
</dbReference>
<dbReference type="Pfam" id="PF06200">
    <property type="entry name" value="tify"/>
    <property type="match status" value="1"/>
</dbReference>
<sequence length="415" mass="44742">MERDFLGLNSNEPLAVVKDDVNTDKYKEIGLESCKELYEKNTQIDLVTGFTKSSGIQWPFSNKVFAVPQLMNFNFAQGDKTKKTGYDSKVSPLFMPISTMDAAELQKSFNHNWNGGSHFSLTDSHVQHNTNMFPASNQTISVSGSDPFVKNHFTTTGQNFPANTIKPQFLGGVPVTTPHSVVPTLGSVGGSVEPCAKASGSPAQLTIFYAGEVNVFDDITPEKAQAIMFLAGNGSSMASNSAYPKPPVQTPILKPVQVDSVPANQLMNTQLSFGMPSPLPVSSHAGTQSWSGSTSTEEQIICKASVPPTPSTPISKLESPNLVNTMESDAATGMMPSVPQARKASLARFLEKRKGRHESRLFLGSMAASPCYLVIGLGIDAYEQVWFEGSESIMSTASPYNLISKKSPDYATTME</sequence>
<dbReference type="InterPro" id="IPR040390">
    <property type="entry name" value="TIFY/JAZ"/>
</dbReference>
<evidence type="ECO:0000256" key="1">
    <source>
        <dbReference type="ARBA" id="ARBA00008614"/>
    </source>
</evidence>
<accession>A0A5B6VA35</accession>